<evidence type="ECO:0000313" key="2">
    <source>
        <dbReference type="Proteomes" id="UP000499080"/>
    </source>
</evidence>
<sequence length="139" mass="15875">MDEILFCHLSAVPITIYHIGNSYIWIPIRGRQSKRVLVLLTSRSNTLLLVDGWLSGSVASRPLEELTEARRVLFFRKRRVRIRNAIDSLGGQVGWIKEHFIEAEHRDWRRITLQVSLYPATVAPEKGNPLLARTAGFIG</sequence>
<dbReference type="AlphaFoldDB" id="A0A4Y2LSQ1"/>
<protein>
    <submittedName>
        <fullName evidence="1">Uncharacterized protein</fullName>
    </submittedName>
</protein>
<reference evidence="1 2" key="1">
    <citation type="journal article" date="2019" name="Sci. Rep.">
        <title>Orb-weaving spider Araneus ventricosus genome elucidates the spidroin gene catalogue.</title>
        <authorList>
            <person name="Kono N."/>
            <person name="Nakamura H."/>
            <person name="Ohtoshi R."/>
            <person name="Moran D.A.P."/>
            <person name="Shinohara A."/>
            <person name="Yoshida Y."/>
            <person name="Fujiwara M."/>
            <person name="Mori M."/>
            <person name="Tomita M."/>
            <person name="Arakawa K."/>
        </authorList>
    </citation>
    <scope>NUCLEOTIDE SEQUENCE [LARGE SCALE GENOMIC DNA]</scope>
</reference>
<comment type="caution">
    <text evidence="1">The sequence shown here is derived from an EMBL/GenBank/DDBJ whole genome shotgun (WGS) entry which is preliminary data.</text>
</comment>
<dbReference type="Proteomes" id="UP000499080">
    <property type="component" value="Unassembled WGS sequence"/>
</dbReference>
<evidence type="ECO:0000313" key="1">
    <source>
        <dbReference type="EMBL" id="GBN17818.1"/>
    </source>
</evidence>
<keyword evidence="2" id="KW-1185">Reference proteome</keyword>
<dbReference type="EMBL" id="BGPR01006299">
    <property type="protein sequence ID" value="GBN17818.1"/>
    <property type="molecule type" value="Genomic_DNA"/>
</dbReference>
<proteinExistence type="predicted"/>
<name>A0A4Y2LSQ1_ARAVE</name>
<gene>
    <name evidence="1" type="ORF">AVEN_177476_1</name>
</gene>
<organism evidence="1 2">
    <name type="scientific">Araneus ventricosus</name>
    <name type="common">Orbweaver spider</name>
    <name type="synonym">Epeira ventricosa</name>
    <dbReference type="NCBI Taxonomy" id="182803"/>
    <lineage>
        <taxon>Eukaryota</taxon>
        <taxon>Metazoa</taxon>
        <taxon>Ecdysozoa</taxon>
        <taxon>Arthropoda</taxon>
        <taxon>Chelicerata</taxon>
        <taxon>Arachnida</taxon>
        <taxon>Araneae</taxon>
        <taxon>Araneomorphae</taxon>
        <taxon>Entelegynae</taxon>
        <taxon>Araneoidea</taxon>
        <taxon>Araneidae</taxon>
        <taxon>Araneus</taxon>
    </lineage>
</organism>
<accession>A0A4Y2LSQ1</accession>